<keyword evidence="1" id="KW-0472">Membrane</keyword>
<reference evidence="3" key="1">
    <citation type="submission" date="2017-09" db="EMBL/GenBank/DDBJ databases">
        <title>Depth-based differentiation of microbial function through sediment-hosted aquifers and enrichment of novel symbionts in the deep terrestrial subsurface.</title>
        <authorList>
            <person name="Probst A.J."/>
            <person name="Ladd B."/>
            <person name="Jarett J.K."/>
            <person name="Geller-Mcgrath D.E."/>
            <person name="Sieber C.M.K."/>
            <person name="Emerson J.B."/>
            <person name="Anantharaman K."/>
            <person name="Thomas B.C."/>
            <person name="Malmstrom R."/>
            <person name="Stieglmeier M."/>
            <person name="Klingl A."/>
            <person name="Woyke T."/>
            <person name="Ryan C.M."/>
            <person name="Banfield J.F."/>
        </authorList>
    </citation>
    <scope>NUCLEOTIDE SEQUENCE [LARGE SCALE GENOMIC DNA]</scope>
</reference>
<proteinExistence type="predicted"/>
<feature type="transmembrane region" description="Helical" evidence="1">
    <location>
        <begin position="105"/>
        <end position="123"/>
    </location>
</feature>
<evidence type="ECO:0000313" key="3">
    <source>
        <dbReference type="Proteomes" id="UP000228920"/>
    </source>
</evidence>
<comment type="caution">
    <text evidence="2">The sequence shown here is derived from an EMBL/GenBank/DDBJ whole genome shotgun (WGS) entry which is preliminary data.</text>
</comment>
<keyword evidence="1" id="KW-0812">Transmembrane</keyword>
<dbReference type="Proteomes" id="UP000228920">
    <property type="component" value="Unassembled WGS sequence"/>
</dbReference>
<organism evidence="2 3">
    <name type="scientific">candidate division WWE3 bacterium CG_4_10_14_0_2_um_filter_41_14</name>
    <dbReference type="NCBI Taxonomy" id="1975072"/>
    <lineage>
        <taxon>Bacteria</taxon>
        <taxon>Katanobacteria</taxon>
    </lineage>
</organism>
<dbReference type="AlphaFoldDB" id="A0A2M7TJ22"/>
<protein>
    <recommendedName>
        <fullName evidence="4">DUF2339 domain-containing protein</fullName>
    </recommendedName>
</protein>
<feature type="transmembrane region" description="Helical" evidence="1">
    <location>
        <begin position="135"/>
        <end position="153"/>
    </location>
</feature>
<feature type="transmembrane region" description="Helical" evidence="1">
    <location>
        <begin position="6"/>
        <end position="26"/>
    </location>
</feature>
<keyword evidence="1" id="KW-1133">Transmembrane helix</keyword>
<sequence length="163" mass="18340">MLKFIYTVFVGILIAVFIGLGIDAFYPGPTMPEYPESKFYYEPQKENPSDEELALMEEEQNQYTAMFETYSEQLKTYNRDVSIIALIGAIIVLTASILLEKQLKLIADGLILGGVLTLTYSIIRGFNAGDQMFRFVMVTIGLAIAILLGYLKFLKPEKQTLDS</sequence>
<accession>A0A2M7TJ22</accession>
<gene>
    <name evidence="2" type="ORF">COY32_03315</name>
</gene>
<evidence type="ECO:0000256" key="1">
    <source>
        <dbReference type="SAM" id="Phobius"/>
    </source>
</evidence>
<dbReference type="EMBL" id="PFNL01000099">
    <property type="protein sequence ID" value="PIZ46438.1"/>
    <property type="molecule type" value="Genomic_DNA"/>
</dbReference>
<evidence type="ECO:0008006" key="4">
    <source>
        <dbReference type="Google" id="ProtNLM"/>
    </source>
</evidence>
<name>A0A2M7TJ22_UNCKA</name>
<evidence type="ECO:0000313" key="2">
    <source>
        <dbReference type="EMBL" id="PIZ46438.1"/>
    </source>
</evidence>
<feature type="transmembrane region" description="Helical" evidence="1">
    <location>
        <begin position="81"/>
        <end position="99"/>
    </location>
</feature>